<proteinExistence type="predicted"/>
<dbReference type="Proteomes" id="UP001378960">
    <property type="component" value="Unassembled WGS sequence"/>
</dbReference>
<sequence>MFEGITTWIRSGRNKNSANLRGMYEDLSSMPNIPDNGDVYLSDDELRKIHERIRKCIDDDQYVPIDDTVDNTLRIMREEIDKWYKPVRNERNEKNEEFEQIRRLDSSKNINLDDFNIGDAENNELLSYCIRLENNNEYLLQLIEKFEQLSFKKRYSELLMMNENLQKEYNRLKSTNGKVYSSYCDLLEEVKKRQEENKMFKEQIKNVSKNNDDKSMKLRKLQIEIDKLKRENERNENKITDLRKSNNSFQRTISEKEDEIIKLKGTVMITKLKLERAEKIIFPPTKVEEARPETPVVTPVLEPVSTPLGIDENKPLESSTPEKEIDDTIAQLHKKYQTKSKIIT</sequence>
<evidence type="ECO:0000313" key="3">
    <source>
        <dbReference type="EMBL" id="GMM47546.1"/>
    </source>
</evidence>
<organism evidence="3 4">
    <name type="scientific">Pichia kluyveri</name>
    <name type="common">Yeast</name>
    <dbReference type="NCBI Taxonomy" id="36015"/>
    <lineage>
        <taxon>Eukaryota</taxon>
        <taxon>Fungi</taxon>
        <taxon>Dikarya</taxon>
        <taxon>Ascomycota</taxon>
        <taxon>Saccharomycotina</taxon>
        <taxon>Pichiomycetes</taxon>
        <taxon>Pichiales</taxon>
        <taxon>Pichiaceae</taxon>
        <taxon>Pichia</taxon>
    </lineage>
</organism>
<protein>
    <recommendedName>
        <fullName evidence="5">Spindle pole body component Bbp1 C-terminal domain-containing protein</fullName>
    </recommendedName>
</protein>
<evidence type="ECO:0000256" key="1">
    <source>
        <dbReference type="SAM" id="Coils"/>
    </source>
</evidence>
<dbReference type="AlphaFoldDB" id="A0AAV5RAA0"/>
<feature type="compositionally biased region" description="Basic and acidic residues" evidence="2">
    <location>
        <begin position="311"/>
        <end position="323"/>
    </location>
</feature>
<name>A0AAV5RAA0_PICKL</name>
<evidence type="ECO:0000256" key="2">
    <source>
        <dbReference type="SAM" id="MobiDB-lite"/>
    </source>
</evidence>
<reference evidence="3 4" key="1">
    <citation type="journal article" date="2023" name="Elife">
        <title>Identification of key yeast species and microbe-microbe interactions impacting larval growth of Drosophila in the wild.</title>
        <authorList>
            <person name="Mure A."/>
            <person name="Sugiura Y."/>
            <person name="Maeda R."/>
            <person name="Honda K."/>
            <person name="Sakurai N."/>
            <person name="Takahashi Y."/>
            <person name="Watada M."/>
            <person name="Katoh T."/>
            <person name="Gotoh A."/>
            <person name="Gotoh Y."/>
            <person name="Taniguchi I."/>
            <person name="Nakamura K."/>
            <person name="Hayashi T."/>
            <person name="Katayama T."/>
            <person name="Uemura T."/>
            <person name="Hattori Y."/>
        </authorList>
    </citation>
    <scope>NUCLEOTIDE SEQUENCE [LARGE SCALE GENOMIC DNA]</scope>
    <source>
        <strain evidence="3 4">PK-24</strain>
    </source>
</reference>
<feature type="coiled-coil region" evidence="1">
    <location>
        <begin position="155"/>
        <end position="259"/>
    </location>
</feature>
<keyword evidence="4" id="KW-1185">Reference proteome</keyword>
<accession>A0AAV5RAA0</accession>
<dbReference type="EMBL" id="BTGB01000009">
    <property type="protein sequence ID" value="GMM47546.1"/>
    <property type="molecule type" value="Genomic_DNA"/>
</dbReference>
<feature type="region of interest" description="Disordered" evidence="2">
    <location>
        <begin position="303"/>
        <end position="326"/>
    </location>
</feature>
<keyword evidence="1" id="KW-0175">Coiled coil</keyword>
<gene>
    <name evidence="3" type="ORF">DAPK24_041440</name>
</gene>
<comment type="caution">
    <text evidence="3">The sequence shown here is derived from an EMBL/GenBank/DDBJ whole genome shotgun (WGS) entry which is preliminary data.</text>
</comment>
<evidence type="ECO:0000313" key="4">
    <source>
        <dbReference type="Proteomes" id="UP001378960"/>
    </source>
</evidence>
<evidence type="ECO:0008006" key="5">
    <source>
        <dbReference type="Google" id="ProtNLM"/>
    </source>
</evidence>